<keyword evidence="3" id="KW-1185">Reference proteome</keyword>
<protein>
    <submittedName>
        <fullName evidence="2">Uncharacterized protein</fullName>
    </submittedName>
</protein>
<accession>A0A9Q5I062</accession>
<name>A0A9Q5I062_SANBA</name>
<dbReference type="OrthoDB" id="2726318at2759"/>
<gene>
    <name evidence="2" type="ORF">A7U60_g3743</name>
</gene>
<comment type="caution">
    <text evidence="2">The sequence shown here is derived from an EMBL/GenBank/DDBJ whole genome shotgun (WGS) entry which is preliminary data.</text>
</comment>
<evidence type="ECO:0000313" key="2">
    <source>
        <dbReference type="EMBL" id="OCB89060.1"/>
    </source>
</evidence>
<reference evidence="2" key="1">
    <citation type="submission" date="2016-06" db="EMBL/GenBank/DDBJ databases">
        <title>Draft Genome sequence of the fungus Inonotus baumii.</title>
        <authorList>
            <person name="Zhu H."/>
            <person name="Lin W."/>
        </authorList>
    </citation>
    <scope>NUCLEOTIDE SEQUENCE</scope>
    <source>
        <strain evidence="2">821</strain>
    </source>
</reference>
<organism evidence="2 3">
    <name type="scientific">Sanghuangporus baumii</name>
    <name type="common">Phellinus baumii</name>
    <dbReference type="NCBI Taxonomy" id="108892"/>
    <lineage>
        <taxon>Eukaryota</taxon>
        <taxon>Fungi</taxon>
        <taxon>Dikarya</taxon>
        <taxon>Basidiomycota</taxon>
        <taxon>Agaricomycotina</taxon>
        <taxon>Agaricomycetes</taxon>
        <taxon>Hymenochaetales</taxon>
        <taxon>Hymenochaetaceae</taxon>
        <taxon>Sanghuangporus</taxon>
    </lineage>
</organism>
<feature type="compositionally biased region" description="Polar residues" evidence="1">
    <location>
        <begin position="29"/>
        <end position="44"/>
    </location>
</feature>
<proteinExistence type="predicted"/>
<feature type="compositionally biased region" description="Low complexity" evidence="1">
    <location>
        <begin position="8"/>
        <end position="17"/>
    </location>
</feature>
<feature type="region of interest" description="Disordered" evidence="1">
    <location>
        <begin position="1"/>
        <end position="70"/>
    </location>
</feature>
<evidence type="ECO:0000313" key="3">
    <source>
        <dbReference type="Proteomes" id="UP000757232"/>
    </source>
</evidence>
<dbReference type="EMBL" id="LNZH02000165">
    <property type="protein sequence ID" value="OCB89060.1"/>
    <property type="molecule type" value="Genomic_DNA"/>
</dbReference>
<dbReference type="Proteomes" id="UP000757232">
    <property type="component" value="Unassembled WGS sequence"/>
</dbReference>
<evidence type="ECO:0000256" key="1">
    <source>
        <dbReference type="SAM" id="MobiDB-lite"/>
    </source>
</evidence>
<dbReference type="AlphaFoldDB" id="A0A9Q5I062"/>
<feature type="compositionally biased region" description="Basic and acidic residues" evidence="1">
    <location>
        <begin position="57"/>
        <end position="70"/>
    </location>
</feature>
<sequence>MHSPQEPVSPSASTPSSGSPPPDDIFSDQIPQAASFTTSQQLNLSKRRLASSPSQARDIKARRRDDGEKRSFVAATDVIPREGGRRDELVDVELMEKLKQGRVSFRPFSSGTRLTNLTSIDELRYHYTRTRRIGKSVLCMITNMPLLPDCLDDSSRTYAAVIHVPANYAFAQLKLRTILECNAR</sequence>